<gene>
    <name evidence="3" type="ORF">A9A59_2153</name>
</gene>
<evidence type="ECO:0000313" key="4">
    <source>
        <dbReference type="Proteomes" id="UP000223071"/>
    </source>
</evidence>
<dbReference type="AlphaFoldDB" id="A0A2A9HFV8"/>
<organism evidence="3 4">
    <name type="scientific">Tepidiforma thermophila (strain KCTC 52669 / CGMCC 1.13589 / G233)</name>
    <dbReference type="NCBI Taxonomy" id="2761530"/>
    <lineage>
        <taxon>Bacteria</taxon>
        <taxon>Bacillati</taxon>
        <taxon>Chloroflexota</taxon>
        <taxon>Tepidiformia</taxon>
        <taxon>Tepidiformales</taxon>
        <taxon>Tepidiformaceae</taxon>
        <taxon>Tepidiforma</taxon>
    </lineage>
</organism>
<dbReference type="InterPro" id="IPR056362">
    <property type="entry name" value="AtuA-like_ferredoxin_dom"/>
</dbReference>
<evidence type="ECO:0000259" key="2">
    <source>
        <dbReference type="Pfam" id="PF23544"/>
    </source>
</evidence>
<feature type="domain" description="Acyclic terpene utilisation N-terminal" evidence="1">
    <location>
        <begin position="10"/>
        <end position="443"/>
    </location>
</feature>
<dbReference type="RefSeq" id="WP_098504255.1">
    <property type="nucleotide sequence ID" value="NZ_PDJQ01000001.1"/>
</dbReference>
<dbReference type="EMBL" id="PDJQ01000001">
    <property type="protein sequence ID" value="PFG74904.1"/>
    <property type="molecule type" value="Genomic_DNA"/>
</dbReference>
<reference evidence="3 4" key="1">
    <citation type="submission" date="2017-09" db="EMBL/GenBank/DDBJ databases">
        <title>Sequencing the genomes of two abundant thermophiles in Great Basin hot springs: Thermocrinis jamiesonii and novel Chloroflexi Thermoflexus hugenholtzii.</title>
        <authorList>
            <person name="Hedlund B."/>
        </authorList>
    </citation>
    <scope>NUCLEOTIDE SEQUENCE [LARGE SCALE GENOMIC DNA]</scope>
    <source>
        <strain evidence="3 4">G233</strain>
    </source>
</reference>
<comment type="caution">
    <text evidence="3">The sequence shown here is derived from an EMBL/GenBank/DDBJ whole genome shotgun (WGS) entry which is preliminary data.</text>
</comment>
<dbReference type="InterPro" id="IPR010839">
    <property type="entry name" value="AtuA_N"/>
</dbReference>
<proteinExistence type="predicted"/>
<evidence type="ECO:0000259" key="1">
    <source>
        <dbReference type="Pfam" id="PF07287"/>
    </source>
</evidence>
<sequence length="598" mass="64293">MRQRGEAPARIANCSGFYGDRLSAAREMVEGGPIDFLTGDYLAELTLLILWKARQKDPNAGYAATFLRQLEEVLGTCLERGIRIVTNAGGLNPAGMAMRVRQICDRLGLQARVMHIEGDDLLPRLPSLLEREPLAHMDTGQPLREAGIQPVAANAYLGAWGIVEALEAGADIVICPRVTDASLVVGPAAWWYGWKRDDWDRLAGAVAAGHIIECGAQATGGNYAFFQEVPGLEHPGFPIAEVAEDGSSVITKHPGTGGLVSVGTVTAQLLYEIGEARYLNPDVVTRFDTIRLEQEGRDRVRVWGTRGEPAPATTKVCINYVGGYRNSVTFVLTGLDIEEKADLALRSLFAGIGGREAFEQVDVQLVRTDRPDPPSNELASAMLRVTVKDRDPAKVGRAFSNAAIELALANYPGFYVTAPPGSEDAYGVYWPALVPRSEVQEVVVTDDGRTIPVTQPPSGEASALVGAPAPVRAPRGPTVRVPLGLVFGARSGDKGGNANVGVWARSDAGYAWLAEFLTEDRLRDLIPEARPLRVTRVLLPNLRAINFVIHGLLGEGVAASTRQDPQAKSLGEYLRARVVELPARLLADVPEPAASRNA</sequence>
<keyword evidence="4" id="KW-1185">Reference proteome</keyword>
<feature type="domain" description="AtuA-like ferredoxin-fold" evidence="2">
    <location>
        <begin position="487"/>
        <end position="576"/>
    </location>
</feature>
<dbReference type="Proteomes" id="UP000223071">
    <property type="component" value="Unassembled WGS sequence"/>
</dbReference>
<evidence type="ECO:0000313" key="3">
    <source>
        <dbReference type="EMBL" id="PFG74904.1"/>
    </source>
</evidence>
<protein>
    <submittedName>
        <fullName evidence="3">Uncharacterized protein DUF1446</fullName>
    </submittedName>
</protein>
<dbReference type="PANTHER" id="PTHR47585:SF1">
    <property type="entry name" value="DUF1446 DOMAIN-CONTAINING PROTEIN"/>
    <property type="match status" value="1"/>
</dbReference>
<accession>A0A2A9HFV8</accession>
<name>A0A2A9HFV8_TEPT2</name>
<dbReference type="Pfam" id="PF07287">
    <property type="entry name" value="AtuA"/>
    <property type="match status" value="1"/>
</dbReference>
<dbReference type="Pfam" id="PF23544">
    <property type="entry name" value="AtuA_ferredoxin"/>
    <property type="match status" value="1"/>
</dbReference>
<dbReference type="PANTHER" id="PTHR47585">
    <property type="match status" value="1"/>
</dbReference>